<sequence length="213" mass="23807">MRHRTLPIAQDPSVSPSAVSSGVTDLMTSLAVIFILLFAAYVNRVHESPESHAQDPPSPREEGQQLNRSLLKHEDGKPEVLAVNIPDVALTFDFGESRLLPPAEAYLSETMPHYAAMVCGQGGKEVEAFVIEGYTDDLGDDIRNLRLSQERSFAVLAKSVEVVRERLPWAYECFLQKATANGRGRQNLLRDAVGDPDRERSRRVMFKIHLRPQ</sequence>
<feature type="region of interest" description="Disordered" evidence="1">
    <location>
        <begin position="1"/>
        <end position="20"/>
    </location>
</feature>
<dbReference type="RefSeq" id="WP_090745243.1">
    <property type="nucleotide sequence ID" value="NZ_CZQA01000001.1"/>
</dbReference>
<dbReference type="SUPFAM" id="SSF103088">
    <property type="entry name" value="OmpA-like"/>
    <property type="match status" value="1"/>
</dbReference>
<organism evidence="2 3">
    <name type="scientific">Candidatus Nitrospira nitrosa</name>
    <dbReference type="NCBI Taxonomy" id="1742972"/>
    <lineage>
        <taxon>Bacteria</taxon>
        <taxon>Pseudomonadati</taxon>
        <taxon>Nitrospirota</taxon>
        <taxon>Nitrospiria</taxon>
        <taxon>Nitrospirales</taxon>
        <taxon>Nitrospiraceae</taxon>
        <taxon>Nitrospira</taxon>
    </lineage>
</organism>
<evidence type="ECO:0000313" key="2">
    <source>
        <dbReference type="EMBL" id="CUS33651.1"/>
    </source>
</evidence>
<evidence type="ECO:0000256" key="1">
    <source>
        <dbReference type="SAM" id="MobiDB-lite"/>
    </source>
</evidence>
<name>A0A0S4L7H7_9BACT</name>
<dbReference type="OrthoDB" id="9789430at2"/>
<accession>A0A0S4L7H7</accession>
<dbReference type="Proteomes" id="UP000199032">
    <property type="component" value="Unassembled WGS sequence"/>
</dbReference>
<evidence type="ECO:0000313" key="3">
    <source>
        <dbReference type="Proteomes" id="UP000199032"/>
    </source>
</evidence>
<dbReference type="InterPro" id="IPR036737">
    <property type="entry name" value="OmpA-like_sf"/>
</dbReference>
<dbReference type="Gene3D" id="3.30.1330.60">
    <property type="entry name" value="OmpA-like domain"/>
    <property type="match status" value="1"/>
</dbReference>
<dbReference type="STRING" id="1742972.COMA1_11276"/>
<protein>
    <submittedName>
        <fullName evidence="2">Uncharacterized protein</fullName>
    </submittedName>
</protein>
<dbReference type="AlphaFoldDB" id="A0A0S4L7H7"/>
<dbReference type="EMBL" id="CZQA01000001">
    <property type="protein sequence ID" value="CUS33651.1"/>
    <property type="molecule type" value="Genomic_DNA"/>
</dbReference>
<keyword evidence="3" id="KW-1185">Reference proteome</keyword>
<reference evidence="2 3" key="1">
    <citation type="submission" date="2015-10" db="EMBL/GenBank/DDBJ databases">
        <authorList>
            <person name="Gilbert D.G."/>
        </authorList>
    </citation>
    <scope>NUCLEOTIDE SEQUENCE [LARGE SCALE GENOMIC DNA]</scope>
    <source>
        <strain evidence="2">COMA1</strain>
    </source>
</reference>
<gene>
    <name evidence="2" type="ORF">COMA1_11276</name>
</gene>
<proteinExistence type="predicted"/>